<dbReference type="Proteomes" id="UP000318336">
    <property type="component" value="Unassembled WGS sequence"/>
</dbReference>
<dbReference type="AlphaFoldDB" id="A0A542XD38"/>
<evidence type="ECO:0008006" key="3">
    <source>
        <dbReference type="Google" id="ProtNLM"/>
    </source>
</evidence>
<sequence>MTAQEAPALLRQPVHLTRLTDEELVLLGGTHPLVQLPHHDRLDETEQTQSLRAALRGLRSRGLDLADDGRSVEVPQHLADLLDVRSGARQVLLVQVLRPPGPGRPEPWASDHYAYIVDDFVLLEDVVVEGLHEFWALDLDGLAAALQDRLPDVGAADGTGPPVEADLPAVAAGADTTLATLLGTPLLQVDAAVWHAPGTSDPELLAVLLGDRGSCAAAAVVGATGPTELESLPVAGVGERVVALLAAGTMPG</sequence>
<gene>
    <name evidence="1" type="ORF">FB554_1827</name>
</gene>
<evidence type="ECO:0000313" key="2">
    <source>
        <dbReference type="Proteomes" id="UP000318336"/>
    </source>
</evidence>
<dbReference type="OrthoDB" id="5144211at2"/>
<name>A0A542XD38_9MICO</name>
<dbReference type="EMBL" id="VFOK01000001">
    <property type="protein sequence ID" value="TQL33676.1"/>
    <property type="molecule type" value="Genomic_DNA"/>
</dbReference>
<proteinExistence type="predicted"/>
<keyword evidence="2" id="KW-1185">Reference proteome</keyword>
<comment type="caution">
    <text evidence="1">The sequence shown here is derived from an EMBL/GenBank/DDBJ whole genome shotgun (WGS) entry which is preliminary data.</text>
</comment>
<protein>
    <recommendedName>
        <fullName evidence="3">ESAT-6 protein secretion system EspG family protein</fullName>
    </recommendedName>
</protein>
<dbReference type="RefSeq" id="WP_142005659.1">
    <property type="nucleotide sequence ID" value="NZ_CAJTBP010000001.1"/>
</dbReference>
<evidence type="ECO:0000313" key="1">
    <source>
        <dbReference type="EMBL" id="TQL33676.1"/>
    </source>
</evidence>
<reference evidence="1 2" key="1">
    <citation type="submission" date="2019-06" db="EMBL/GenBank/DDBJ databases">
        <title>Sequencing the genomes of 1000 actinobacteria strains.</title>
        <authorList>
            <person name="Klenk H.-P."/>
        </authorList>
    </citation>
    <scope>NUCLEOTIDE SEQUENCE [LARGE SCALE GENOMIC DNA]</scope>
    <source>
        <strain evidence="1 2">DSM 24617</strain>
    </source>
</reference>
<organism evidence="1 2">
    <name type="scientific">Barrientosiimonas humi</name>
    <dbReference type="NCBI Taxonomy" id="999931"/>
    <lineage>
        <taxon>Bacteria</taxon>
        <taxon>Bacillati</taxon>
        <taxon>Actinomycetota</taxon>
        <taxon>Actinomycetes</taxon>
        <taxon>Micrococcales</taxon>
        <taxon>Dermacoccaceae</taxon>
        <taxon>Barrientosiimonas</taxon>
    </lineage>
</organism>
<accession>A0A542XD38</accession>